<name>A0A9W8I0M0_9FUNG</name>
<evidence type="ECO:0000256" key="2">
    <source>
        <dbReference type="ARBA" id="ARBA00022598"/>
    </source>
</evidence>
<dbReference type="Pfam" id="PF00501">
    <property type="entry name" value="AMP-binding"/>
    <property type="match status" value="1"/>
</dbReference>
<dbReference type="GO" id="GO:0005811">
    <property type="term" value="C:lipid droplet"/>
    <property type="evidence" value="ECO:0007669"/>
    <property type="project" value="TreeGrafter"/>
</dbReference>
<dbReference type="PROSITE" id="PS00455">
    <property type="entry name" value="AMP_BINDING"/>
    <property type="match status" value="1"/>
</dbReference>
<evidence type="ECO:0000256" key="6">
    <source>
        <dbReference type="SAM" id="MobiDB-lite"/>
    </source>
</evidence>
<feature type="domain" description="AMP-dependent synthetase/ligase" evidence="7">
    <location>
        <begin position="77"/>
        <end position="519"/>
    </location>
</feature>
<dbReference type="EC" id="6.2.1.3" evidence="8"/>
<comment type="similarity">
    <text evidence="1">Belongs to the ATP-dependent AMP-binding enzyme family.</text>
</comment>
<dbReference type="GO" id="GO:0005886">
    <property type="term" value="C:plasma membrane"/>
    <property type="evidence" value="ECO:0007669"/>
    <property type="project" value="TreeGrafter"/>
</dbReference>
<dbReference type="EMBL" id="JANBUO010000707">
    <property type="protein sequence ID" value="KAJ2802107.1"/>
    <property type="molecule type" value="Genomic_DNA"/>
</dbReference>
<dbReference type="Gene3D" id="3.40.50.12780">
    <property type="entry name" value="N-terminal domain of ligase-like"/>
    <property type="match status" value="1"/>
</dbReference>
<accession>A0A9W8I0M0</accession>
<evidence type="ECO:0000259" key="7">
    <source>
        <dbReference type="Pfam" id="PF00501"/>
    </source>
</evidence>
<dbReference type="AlphaFoldDB" id="A0A9W8I0M0"/>
<organism evidence="8 9">
    <name type="scientific">Coemansia guatemalensis</name>
    <dbReference type="NCBI Taxonomy" id="2761395"/>
    <lineage>
        <taxon>Eukaryota</taxon>
        <taxon>Fungi</taxon>
        <taxon>Fungi incertae sedis</taxon>
        <taxon>Zoopagomycota</taxon>
        <taxon>Kickxellomycotina</taxon>
        <taxon>Kickxellomycetes</taxon>
        <taxon>Kickxellales</taxon>
        <taxon>Kickxellaceae</taxon>
        <taxon>Coemansia</taxon>
    </lineage>
</organism>
<proteinExistence type="inferred from homology"/>
<comment type="catalytic activity">
    <reaction evidence="5">
        <text>a long-chain fatty acid + ATP + CoA = a long-chain fatty acyl-CoA + AMP + diphosphate</text>
        <dbReference type="Rhea" id="RHEA:15421"/>
        <dbReference type="ChEBI" id="CHEBI:30616"/>
        <dbReference type="ChEBI" id="CHEBI:33019"/>
        <dbReference type="ChEBI" id="CHEBI:57287"/>
        <dbReference type="ChEBI" id="CHEBI:57560"/>
        <dbReference type="ChEBI" id="CHEBI:83139"/>
        <dbReference type="ChEBI" id="CHEBI:456215"/>
        <dbReference type="EC" id="6.2.1.3"/>
    </reaction>
</comment>
<reference evidence="8" key="1">
    <citation type="submission" date="2022-07" db="EMBL/GenBank/DDBJ databases">
        <title>Phylogenomic reconstructions and comparative analyses of Kickxellomycotina fungi.</title>
        <authorList>
            <person name="Reynolds N.K."/>
            <person name="Stajich J.E."/>
            <person name="Barry K."/>
            <person name="Grigoriev I.V."/>
            <person name="Crous P."/>
            <person name="Smith M.E."/>
        </authorList>
    </citation>
    <scope>NUCLEOTIDE SEQUENCE</scope>
    <source>
        <strain evidence="8">NRRL 1565</strain>
    </source>
</reference>
<keyword evidence="2 8" id="KW-0436">Ligase</keyword>
<dbReference type="PANTHER" id="PTHR43272:SF83">
    <property type="entry name" value="ACYL-COA SYNTHETASE LONG-CHAIN, ISOFORM J"/>
    <property type="match status" value="1"/>
</dbReference>
<dbReference type="GO" id="GO:0004467">
    <property type="term" value="F:long-chain fatty acid-CoA ligase activity"/>
    <property type="evidence" value="ECO:0007669"/>
    <property type="project" value="UniProtKB-EC"/>
</dbReference>
<dbReference type="SUPFAM" id="SSF56801">
    <property type="entry name" value="Acetyl-CoA synthetase-like"/>
    <property type="match status" value="1"/>
</dbReference>
<dbReference type="PANTHER" id="PTHR43272">
    <property type="entry name" value="LONG-CHAIN-FATTY-ACID--COA LIGASE"/>
    <property type="match status" value="1"/>
</dbReference>
<dbReference type="GO" id="GO:0005783">
    <property type="term" value="C:endoplasmic reticulum"/>
    <property type="evidence" value="ECO:0007669"/>
    <property type="project" value="TreeGrafter"/>
</dbReference>
<evidence type="ECO:0000256" key="3">
    <source>
        <dbReference type="ARBA" id="ARBA00022741"/>
    </source>
</evidence>
<keyword evidence="4" id="KW-0067">ATP-binding</keyword>
<evidence type="ECO:0000313" key="9">
    <source>
        <dbReference type="Proteomes" id="UP001140094"/>
    </source>
</evidence>
<dbReference type="OrthoDB" id="1700726at2759"/>
<dbReference type="InterPro" id="IPR000873">
    <property type="entry name" value="AMP-dep_synth/lig_dom"/>
</dbReference>
<evidence type="ECO:0000313" key="8">
    <source>
        <dbReference type="EMBL" id="KAJ2802107.1"/>
    </source>
</evidence>
<dbReference type="InterPro" id="IPR020845">
    <property type="entry name" value="AMP-binding_CS"/>
</dbReference>
<dbReference type="GO" id="GO:0005524">
    <property type="term" value="F:ATP binding"/>
    <property type="evidence" value="ECO:0007669"/>
    <property type="project" value="UniProtKB-KW"/>
</dbReference>
<feature type="compositionally biased region" description="Low complexity" evidence="6">
    <location>
        <begin position="205"/>
        <end position="221"/>
    </location>
</feature>
<dbReference type="InterPro" id="IPR042099">
    <property type="entry name" value="ANL_N_sf"/>
</dbReference>
<dbReference type="Proteomes" id="UP001140094">
    <property type="component" value="Unassembled WGS sequence"/>
</dbReference>
<dbReference type="GO" id="GO:0035336">
    <property type="term" value="P:long-chain fatty-acyl-CoA metabolic process"/>
    <property type="evidence" value="ECO:0007669"/>
    <property type="project" value="TreeGrafter"/>
</dbReference>
<feature type="region of interest" description="Disordered" evidence="6">
    <location>
        <begin position="196"/>
        <end position="229"/>
    </location>
</feature>
<feature type="non-terminal residue" evidence="8">
    <location>
        <position position="610"/>
    </location>
</feature>
<keyword evidence="3" id="KW-0547">Nucleotide-binding</keyword>
<evidence type="ECO:0000256" key="4">
    <source>
        <dbReference type="ARBA" id="ARBA00022840"/>
    </source>
</evidence>
<comment type="caution">
    <text evidence="8">The sequence shown here is derived from an EMBL/GenBank/DDBJ whole genome shotgun (WGS) entry which is preliminary data.</text>
</comment>
<gene>
    <name evidence="8" type="primary">FAA4_1</name>
    <name evidence="8" type="ORF">H4R20_003408</name>
</gene>
<sequence>MRRQYSEELAGTGSSTTTPVRRYPTAVQRGLTDSAVPGIRTVYEAFEYRLQREPDKKTLGRRRVLGKAQEERRDGRTWQRYALGEYEWMTYREVGAVTRALGAGLARLAGGAGARVAIYGPTAREWTLSMLACFSQALQVVTAYDTLGDDGLVQAVVEAEARVVVAHAAQLDRLARVAPQLAGAVQAVVYWGDVPGEQGAGGSDDSGSDGSHGSASLASHDPAPPHSPAARLMAAGVQRVVRLEEVEADGRRRPADVRVAEAEDTALVLFTSGTTGRAKGGEVAHSGLLAVCGAIHELVPAHIDYATDRVLSYLPLSHVLAFFVETYCVYSGLAIGYGSPRTLTEENMVAGCVGDLCALRPAVLLGVPQVWNSVRAAVVRQVERRPRAVQHVFWGAVALKTWLVRWGLPTGLLDAVVFRRARAATGGRLKIAITGGAAISGSVQRLIAAAVCQMIQGYGLTEASGLVAVQLPGDTTLGNVGAPVPSVEIRLADVPTAGYFARDGCGEVCVRGPSVFRGYVGHSQSPVDAAGWLRTGDVGRWVADGRLQIIDRCKNLVKLLNGEYVALEALEAVYRTSLLVDNVCVCADARMPRPCALVNVDSARVAEVAQ</sequence>
<feature type="region of interest" description="Disordered" evidence="6">
    <location>
        <begin position="1"/>
        <end position="22"/>
    </location>
</feature>
<keyword evidence="9" id="KW-1185">Reference proteome</keyword>
<evidence type="ECO:0000256" key="1">
    <source>
        <dbReference type="ARBA" id="ARBA00006432"/>
    </source>
</evidence>
<protein>
    <submittedName>
        <fullName evidence="8">Long-chain fatty acid-CoA ligase</fullName>
        <ecNumber evidence="8">6.2.1.3</ecNumber>
    </submittedName>
</protein>
<evidence type="ECO:0000256" key="5">
    <source>
        <dbReference type="ARBA" id="ARBA00036813"/>
    </source>
</evidence>